<organism evidence="12 13">
    <name type="scientific">Luminiphilus syltensis NOR5-1B</name>
    <dbReference type="NCBI Taxonomy" id="565045"/>
    <lineage>
        <taxon>Bacteria</taxon>
        <taxon>Pseudomonadati</taxon>
        <taxon>Pseudomonadota</taxon>
        <taxon>Gammaproteobacteria</taxon>
        <taxon>Cellvibrionales</taxon>
        <taxon>Halieaceae</taxon>
        <taxon>Luminiphilus</taxon>
    </lineage>
</organism>
<evidence type="ECO:0000256" key="5">
    <source>
        <dbReference type="ARBA" id="ARBA00022763"/>
    </source>
</evidence>
<dbReference type="OrthoDB" id="9806954at2"/>
<dbReference type="NCBIfam" id="TIGR00634">
    <property type="entry name" value="recN"/>
    <property type="match status" value="1"/>
</dbReference>
<keyword evidence="6" id="KW-0067">ATP-binding</keyword>
<dbReference type="PIRSF" id="PIRSF003128">
    <property type="entry name" value="RecN"/>
    <property type="match status" value="1"/>
</dbReference>
<dbReference type="GO" id="GO:0043590">
    <property type="term" value="C:bacterial nucleoid"/>
    <property type="evidence" value="ECO:0007669"/>
    <property type="project" value="TreeGrafter"/>
</dbReference>
<comment type="function">
    <text evidence="1 9">May be involved in recombinational repair of damaged DNA.</text>
</comment>
<keyword evidence="10" id="KW-0175">Coiled coil</keyword>
<evidence type="ECO:0000256" key="9">
    <source>
        <dbReference type="PIRNR" id="PIRNR003128"/>
    </source>
</evidence>
<dbReference type="Gene3D" id="3.40.50.300">
    <property type="entry name" value="P-loop containing nucleotide triphosphate hydrolases"/>
    <property type="match status" value="2"/>
</dbReference>
<feature type="coiled-coil region" evidence="10">
    <location>
        <begin position="160"/>
        <end position="187"/>
    </location>
</feature>
<evidence type="ECO:0000313" key="12">
    <source>
        <dbReference type="EMBL" id="EED34273.1"/>
    </source>
</evidence>
<dbReference type="Proteomes" id="UP000004699">
    <property type="component" value="Unassembled WGS sequence"/>
</dbReference>
<evidence type="ECO:0000256" key="2">
    <source>
        <dbReference type="ARBA" id="ARBA00009441"/>
    </source>
</evidence>
<proteinExistence type="inferred from homology"/>
<dbReference type="EMBL" id="DS999411">
    <property type="protein sequence ID" value="EED34273.1"/>
    <property type="molecule type" value="Genomic_DNA"/>
</dbReference>
<evidence type="ECO:0000256" key="7">
    <source>
        <dbReference type="ARBA" id="ARBA00023204"/>
    </source>
</evidence>
<dbReference type="GO" id="GO:0009432">
    <property type="term" value="P:SOS response"/>
    <property type="evidence" value="ECO:0007669"/>
    <property type="project" value="UniProtKB-ARBA"/>
</dbReference>
<dbReference type="PANTHER" id="PTHR11059">
    <property type="entry name" value="DNA REPAIR PROTEIN RECN"/>
    <property type="match status" value="1"/>
</dbReference>
<evidence type="ECO:0000256" key="3">
    <source>
        <dbReference type="ARBA" id="ARBA00021315"/>
    </source>
</evidence>
<dbReference type="CDD" id="cd03241">
    <property type="entry name" value="ABC_RecN"/>
    <property type="match status" value="2"/>
</dbReference>
<sequence>MLKQLHIANYTVVDQLDIDLEGGMTVLTGETGAGKSIMLDALGLCIGDRADPKAIRPGSKRAEITATFSLEDAPEALQWLLTRELEAVDDDCILRRVVSQEGRSRVYINGSPATLAQAAELGALLVDIHSQHAHQSLLRKSTQRALLDAFAGVTDLSLRVAEIAREWRQLNERLQSLSNQNDAAAARRDLLRYQVAELEELALGSNEIESLEAEQRALGNVGFVLESASAAIENCEASGDHLRRVLAEMGDQRHDSESVTNIRELINSADIQLSEAHQEISRYAESVDYEPERLREIESRLEAIYDMARKHRVLPEQLAERHVELEHELSGLGGDEEEVERLSDELLALSGRYKTDSAALSRARHEAAQELADRTMAVLEDLAMGGCSIELLLSPLDVGAHDPRGIEDIDFLVATNPGSAPAPLSKVASGGELSRLSLALQVVAADNATSPTMIFDEVDVGIGGGVAEIVGDLLCRLAGRVQVLCVTHLPQVAAKGHHHLRVRKIGNKTEVSTQLEVITDRERIDEIARMLGGVKITASTVAHAQEMLESA</sequence>
<keyword evidence="4" id="KW-0547">Nucleotide-binding</keyword>
<dbReference type="FunFam" id="3.40.50.300:FF:000319">
    <property type="entry name" value="DNA repair protein RecN"/>
    <property type="match status" value="1"/>
</dbReference>
<dbReference type="SUPFAM" id="SSF52540">
    <property type="entry name" value="P-loop containing nucleoside triphosphate hydrolases"/>
    <property type="match status" value="2"/>
</dbReference>
<feature type="domain" description="RecF/RecN/SMC N-terminal" evidence="11">
    <location>
        <begin position="1"/>
        <end position="507"/>
    </location>
</feature>
<evidence type="ECO:0000256" key="1">
    <source>
        <dbReference type="ARBA" id="ARBA00003618"/>
    </source>
</evidence>
<dbReference type="GO" id="GO:0005524">
    <property type="term" value="F:ATP binding"/>
    <property type="evidence" value="ECO:0007669"/>
    <property type="project" value="UniProtKB-KW"/>
</dbReference>
<keyword evidence="5 9" id="KW-0227">DNA damage</keyword>
<protein>
    <recommendedName>
        <fullName evidence="3 9">DNA repair protein RecN</fullName>
    </recommendedName>
    <alternativeName>
        <fullName evidence="8 9">Recombination protein N</fullName>
    </alternativeName>
</protein>
<dbReference type="GO" id="GO:0006310">
    <property type="term" value="P:DNA recombination"/>
    <property type="evidence" value="ECO:0007669"/>
    <property type="project" value="InterPro"/>
</dbReference>
<dbReference type="Pfam" id="PF02463">
    <property type="entry name" value="SMC_N"/>
    <property type="match status" value="1"/>
</dbReference>
<dbReference type="RefSeq" id="WP_009019021.1">
    <property type="nucleotide sequence ID" value="NZ_DS999411.1"/>
</dbReference>
<keyword evidence="7 9" id="KW-0234">DNA repair</keyword>
<dbReference type="AlphaFoldDB" id="B8KWU3"/>
<dbReference type="eggNOG" id="COG0497">
    <property type="taxonomic scope" value="Bacteria"/>
</dbReference>
<dbReference type="GO" id="GO:0006281">
    <property type="term" value="P:DNA repair"/>
    <property type="evidence" value="ECO:0007669"/>
    <property type="project" value="UniProtKB-KW"/>
</dbReference>
<evidence type="ECO:0000259" key="11">
    <source>
        <dbReference type="Pfam" id="PF02463"/>
    </source>
</evidence>
<dbReference type="NCBIfam" id="NF008121">
    <property type="entry name" value="PRK10869.1"/>
    <property type="match status" value="1"/>
</dbReference>
<comment type="similarity">
    <text evidence="2 9">Belongs to the RecN family.</text>
</comment>
<dbReference type="InterPro" id="IPR027417">
    <property type="entry name" value="P-loop_NTPase"/>
</dbReference>
<evidence type="ECO:0000256" key="8">
    <source>
        <dbReference type="ARBA" id="ARBA00033408"/>
    </source>
</evidence>
<evidence type="ECO:0000256" key="6">
    <source>
        <dbReference type="ARBA" id="ARBA00022840"/>
    </source>
</evidence>
<dbReference type="PANTHER" id="PTHR11059:SF0">
    <property type="entry name" value="DNA REPAIR PROTEIN RECN"/>
    <property type="match status" value="1"/>
</dbReference>
<dbReference type="STRING" id="565045.NOR51B_210"/>
<dbReference type="InterPro" id="IPR003395">
    <property type="entry name" value="RecF/RecN/SMC_N"/>
</dbReference>
<keyword evidence="13" id="KW-1185">Reference proteome</keyword>
<dbReference type="HOGENOM" id="CLU_018297_3_1_6"/>
<reference evidence="13" key="1">
    <citation type="journal article" date="2013" name="BMC Microbiol.">
        <title>Taxonomy and evolution of bacteriochlorophyll a-containing members of the OM60/NOR5 clade of marine gammaproteobacteria: description of Luminiphilus syltensis gen. nov., sp. nov., reclassification of Haliea rubra as Pseudohaliea rubra gen. nov., comb. nov., and emendation of Chromatocurvus halotolerans.</title>
        <authorList>
            <person name="Spring S."/>
            <person name="Riedel T."/>
            <person name="Sproer C."/>
            <person name="Yan S."/>
            <person name="Harder J."/>
            <person name="Fuchs B.M."/>
        </authorList>
    </citation>
    <scope>NUCLEOTIDE SEQUENCE [LARGE SCALE GENOMIC DNA]</scope>
    <source>
        <strain evidence="13">NOR51-B</strain>
    </source>
</reference>
<name>B8KWU3_9GAMM</name>
<evidence type="ECO:0000256" key="4">
    <source>
        <dbReference type="ARBA" id="ARBA00022741"/>
    </source>
</evidence>
<dbReference type="FunFam" id="3.40.50.300:FF:000356">
    <property type="entry name" value="DNA repair protein RecN"/>
    <property type="match status" value="1"/>
</dbReference>
<evidence type="ECO:0000313" key="13">
    <source>
        <dbReference type="Proteomes" id="UP000004699"/>
    </source>
</evidence>
<gene>
    <name evidence="12" type="primary">recN</name>
    <name evidence="12" type="ORF">NOR51B_210</name>
</gene>
<accession>B8KWU3</accession>
<evidence type="ECO:0000256" key="10">
    <source>
        <dbReference type="SAM" id="Coils"/>
    </source>
</evidence>
<dbReference type="InterPro" id="IPR004604">
    <property type="entry name" value="DNA_recomb/repair_RecN"/>
</dbReference>